<evidence type="ECO:0000256" key="1">
    <source>
        <dbReference type="SAM" id="Phobius"/>
    </source>
</evidence>
<dbReference type="EMBL" id="UINC01001369">
    <property type="protein sequence ID" value="SUZ78833.1"/>
    <property type="molecule type" value="Genomic_DNA"/>
</dbReference>
<dbReference type="AlphaFoldDB" id="A0A381QMN3"/>
<dbReference type="Gene3D" id="1.25.40.10">
    <property type="entry name" value="Tetratricopeptide repeat domain"/>
    <property type="match status" value="1"/>
</dbReference>
<feature type="transmembrane region" description="Helical" evidence="1">
    <location>
        <begin position="131"/>
        <end position="150"/>
    </location>
</feature>
<gene>
    <name evidence="3" type="ORF">METZ01_LOCUS31687</name>
</gene>
<proteinExistence type="predicted"/>
<keyword evidence="1" id="KW-0472">Membrane</keyword>
<dbReference type="SMART" id="SM00028">
    <property type="entry name" value="TPR"/>
    <property type="match status" value="2"/>
</dbReference>
<dbReference type="Pfam" id="PF08239">
    <property type="entry name" value="SH3_3"/>
    <property type="match status" value="1"/>
</dbReference>
<accession>A0A381QMN3</accession>
<dbReference type="Pfam" id="PF00515">
    <property type="entry name" value="TPR_1"/>
    <property type="match status" value="1"/>
</dbReference>
<dbReference type="SUPFAM" id="SSF48452">
    <property type="entry name" value="TPR-like"/>
    <property type="match status" value="1"/>
</dbReference>
<keyword evidence="1" id="KW-0812">Transmembrane</keyword>
<dbReference type="InterPro" id="IPR011990">
    <property type="entry name" value="TPR-like_helical_dom_sf"/>
</dbReference>
<dbReference type="SMART" id="SM00287">
    <property type="entry name" value="SH3b"/>
    <property type="match status" value="1"/>
</dbReference>
<evidence type="ECO:0000259" key="2">
    <source>
        <dbReference type="SMART" id="SM00287"/>
    </source>
</evidence>
<reference evidence="3" key="1">
    <citation type="submission" date="2018-05" db="EMBL/GenBank/DDBJ databases">
        <authorList>
            <person name="Lanie J.A."/>
            <person name="Ng W.-L."/>
            <person name="Kazmierczak K.M."/>
            <person name="Andrzejewski T.M."/>
            <person name="Davidsen T.M."/>
            <person name="Wayne K.J."/>
            <person name="Tettelin H."/>
            <person name="Glass J.I."/>
            <person name="Rusch D."/>
            <person name="Podicherti R."/>
            <person name="Tsui H.-C.T."/>
            <person name="Winkler M.E."/>
        </authorList>
    </citation>
    <scope>NUCLEOTIDE SEQUENCE</scope>
</reference>
<keyword evidence="1" id="KW-1133">Transmembrane helix</keyword>
<organism evidence="3">
    <name type="scientific">marine metagenome</name>
    <dbReference type="NCBI Taxonomy" id="408172"/>
    <lineage>
        <taxon>unclassified sequences</taxon>
        <taxon>metagenomes</taxon>
        <taxon>ecological metagenomes</taxon>
    </lineage>
</organism>
<dbReference type="InterPro" id="IPR003646">
    <property type="entry name" value="SH3-like_bac-type"/>
</dbReference>
<feature type="transmembrane region" description="Helical" evidence="1">
    <location>
        <begin position="162"/>
        <end position="180"/>
    </location>
</feature>
<sequence>MKKILLLIYLISSGLLFSQSENKEYFNKGVDLYNNGNYNEAIIKFKEIIEKGEHSENLYFNLGNAYYKVNDIANSIFYYEKALKLNPKNKDVLNNLAFSQNMLIDKIEKLPTNQVSEFLNSISETLNVKQWITLGITLLYLFLLTFILYFFSSKSVLKKNYFTVFSILFLLSLISIFVGLNKFEKQKSYFEAIIFENKIDFRTEPNYRSEILFNLHEGTKVVIIEELNDWALVEIVDGNKGWIELQSIKKID</sequence>
<name>A0A381QMN3_9ZZZZ</name>
<dbReference type="PROSITE" id="PS50005">
    <property type="entry name" value="TPR"/>
    <property type="match status" value="1"/>
</dbReference>
<feature type="domain" description="SH3b" evidence="2">
    <location>
        <begin position="189"/>
        <end position="251"/>
    </location>
</feature>
<evidence type="ECO:0000313" key="3">
    <source>
        <dbReference type="EMBL" id="SUZ78833.1"/>
    </source>
</evidence>
<dbReference type="PROSITE" id="PS50293">
    <property type="entry name" value="TPR_REGION"/>
    <property type="match status" value="1"/>
</dbReference>
<dbReference type="InterPro" id="IPR019734">
    <property type="entry name" value="TPR_rpt"/>
</dbReference>
<protein>
    <recommendedName>
        <fullName evidence="2">SH3b domain-containing protein</fullName>
    </recommendedName>
</protein>
<dbReference type="Gene3D" id="2.30.30.40">
    <property type="entry name" value="SH3 Domains"/>
    <property type="match status" value="1"/>
</dbReference>